<organism evidence="1 2">
    <name type="scientific">Nocardiopsis rhodophaea</name>
    <dbReference type="NCBI Taxonomy" id="280238"/>
    <lineage>
        <taxon>Bacteria</taxon>
        <taxon>Bacillati</taxon>
        <taxon>Actinomycetota</taxon>
        <taxon>Actinomycetes</taxon>
        <taxon>Streptosporangiales</taxon>
        <taxon>Nocardiopsidaceae</taxon>
        <taxon>Nocardiopsis</taxon>
    </lineage>
</organism>
<proteinExistence type="predicted"/>
<name>A0ABN2SNE1_9ACTN</name>
<accession>A0ABN2SNE1</accession>
<sequence length="49" mass="5603">MELFAQTGDEHSDRIARELLAEVRQDGAWRGVGPRRWIRALRALRASGK</sequence>
<evidence type="ECO:0000313" key="2">
    <source>
        <dbReference type="Proteomes" id="UP001501585"/>
    </source>
</evidence>
<dbReference type="EMBL" id="BAAAPC010000005">
    <property type="protein sequence ID" value="GAA1989755.1"/>
    <property type="molecule type" value="Genomic_DNA"/>
</dbReference>
<dbReference type="Proteomes" id="UP001501585">
    <property type="component" value="Unassembled WGS sequence"/>
</dbReference>
<keyword evidence="2" id="KW-1185">Reference proteome</keyword>
<evidence type="ECO:0000313" key="1">
    <source>
        <dbReference type="EMBL" id="GAA1989755.1"/>
    </source>
</evidence>
<reference evidence="1 2" key="1">
    <citation type="journal article" date="2019" name="Int. J. Syst. Evol. Microbiol.">
        <title>The Global Catalogue of Microorganisms (GCM) 10K type strain sequencing project: providing services to taxonomists for standard genome sequencing and annotation.</title>
        <authorList>
            <consortium name="The Broad Institute Genomics Platform"/>
            <consortium name="The Broad Institute Genome Sequencing Center for Infectious Disease"/>
            <person name="Wu L."/>
            <person name="Ma J."/>
        </authorList>
    </citation>
    <scope>NUCLEOTIDE SEQUENCE [LARGE SCALE GENOMIC DNA]</scope>
    <source>
        <strain evidence="1 2">JCM 15313</strain>
    </source>
</reference>
<comment type="caution">
    <text evidence="1">The sequence shown here is derived from an EMBL/GenBank/DDBJ whole genome shotgun (WGS) entry which is preliminary data.</text>
</comment>
<protein>
    <submittedName>
        <fullName evidence="1">Uncharacterized protein</fullName>
    </submittedName>
</protein>
<gene>
    <name evidence="1" type="ORF">GCM10009799_14390</name>
</gene>